<evidence type="ECO:0000256" key="1">
    <source>
        <dbReference type="SAM" id="MobiDB-lite"/>
    </source>
</evidence>
<name>X0YEE6_9ZZZZ</name>
<proteinExistence type="predicted"/>
<reference evidence="2" key="1">
    <citation type="journal article" date="2014" name="Front. Microbiol.">
        <title>High frequency of phylogenetically diverse reductive dehalogenase-homologous genes in deep subseafloor sedimentary metagenomes.</title>
        <authorList>
            <person name="Kawai M."/>
            <person name="Futagami T."/>
            <person name="Toyoda A."/>
            <person name="Takaki Y."/>
            <person name="Nishi S."/>
            <person name="Hori S."/>
            <person name="Arai W."/>
            <person name="Tsubouchi T."/>
            <person name="Morono Y."/>
            <person name="Uchiyama I."/>
            <person name="Ito T."/>
            <person name="Fujiyama A."/>
            <person name="Inagaki F."/>
            <person name="Takami H."/>
        </authorList>
    </citation>
    <scope>NUCLEOTIDE SEQUENCE</scope>
    <source>
        <strain evidence="2">Expedition CK06-06</strain>
    </source>
</reference>
<dbReference type="AlphaFoldDB" id="X0YEE6"/>
<evidence type="ECO:0000313" key="2">
    <source>
        <dbReference type="EMBL" id="GAG54309.1"/>
    </source>
</evidence>
<gene>
    <name evidence="2" type="ORF">S01H4_16288</name>
</gene>
<protein>
    <submittedName>
        <fullName evidence="2">Uncharacterized protein</fullName>
    </submittedName>
</protein>
<sequence>MNAQGQAHEVMRNSYQPYTHLRPPVTEDPDIAQAMLNLGSETGG</sequence>
<comment type="caution">
    <text evidence="2">The sequence shown here is derived from an EMBL/GenBank/DDBJ whole genome shotgun (WGS) entry which is preliminary data.</text>
</comment>
<feature type="region of interest" description="Disordered" evidence="1">
    <location>
        <begin position="1"/>
        <end position="28"/>
    </location>
</feature>
<dbReference type="EMBL" id="BART01007135">
    <property type="protein sequence ID" value="GAG54309.1"/>
    <property type="molecule type" value="Genomic_DNA"/>
</dbReference>
<feature type="non-terminal residue" evidence="2">
    <location>
        <position position="44"/>
    </location>
</feature>
<accession>X0YEE6</accession>
<organism evidence="2">
    <name type="scientific">marine sediment metagenome</name>
    <dbReference type="NCBI Taxonomy" id="412755"/>
    <lineage>
        <taxon>unclassified sequences</taxon>
        <taxon>metagenomes</taxon>
        <taxon>ecological metagenomes</taxon>
    </lineage>
</organism>